<evidence type="ECO:0000256" key="11">
    <source>
        <dbReference type="ARBA" id="ARBA00022932"/>
    </source>
</evidence>
<dbReference type="CDD" id="cd09859">
    <property type="entry name" value="PIN_53EXO"/>
    <property type="match status" value="1"/>
</dbReference>
<dbReference type="Pfam" id="PF01612">
    <property type="entry name" value="DNA_pol_A_exo1"/>
    <property type="match status" value="1"/>
</dbReference>
<dbReference type="FunFam" id="3.30.420.10:FF:000026">
    <property type="entry name" value="DNA polymerase I"/>
    <property type="match status" value="1"/>
</dbReference>
<evidence type="ECO:0000256" key="3">
    <source>
        <dbReference type="ARBA" id="ARBA00020311"/>
    </source>
</evidence>
<dbReference type="SUPFAM" id="SSF47807">
    <property type="entry name" value="5' to 3' exonuclease, C-terminal subdomain"/>
    <property type="match status" value="1"/>
</dbReference>
<dbReference type="InterPro" id="IPR012337">
    <property type="entry name" value="RNaseH-like_sf"/>
</dbReference>
<dbReference type="SMART" id="SM00475">
    <property type="entry name" value="53EXOc"/>
    <property type="match status" value="1"/>
</dbReference>
<evidence type="ECO:0000256" key="14">
    <source>
        <dbReference type="ARBA" id="ARBA00049244"/>
    </source>
</evidence>
<dbReference type="CDD" id="cd09898">
    <property type="entry name" value="H3TH_53EXO"/>
    <property type="match status" value="1"/>
</dbReference>
<dbReference type="InterPro" id="IPR002298">
    <property type="entry name" value="DNA_polymerase_A"/>
</dbReference>
<feature type="domain" description="3'-5' exonuclease" evidence="17">
    <location>
        <begin position="294"/>
        <end position="479"/>
    </location>
</feature>
<evidence type="ECO:0000256" key="4">
    <source>
        <dbReference type="ARBA" id="ARBA00022679"/>
    </source>
</evidence>
<keyword evidence="9 16" id="KW-0378">Hydrolase</keyword>
<accession>A0A445MTY6</accession>
<evidence type="ECO:0000256" key="5">
    <source>
        <dbReference type="ARBA" id="ARBA00022695"/>
    </source>
</evidence>
<dbReference type="Gene3D" id="1.20.1060.10">
    <property type="entry name" value="Taq DNA Polymerase, Chain T, domain 4"/>
    <property type="match status" value="1"/>
</dbReference>
<evidence type="ECO:0000256" key="10">
    <source>
        <dbReference type="ARBA" id="ARBA00022839"/>
    </source>
</evidence>
<evidence type="ECO:0000256" key="12">
    <source>
        <dbReference type="ARBA" id="ARBA00023125"/>
    </source>
</evidence>
<keyword evidence="12 16" id="KW-0238">DNA-binding</keyword>
<comment type="similarity">
    <text evidence="1 16">Belongs to the DNA polymerase type-A family.</text>
</comment>
<dbReference type="GO" id="GO:0008408">
    <property type="term" value="F:3'-5' exonuclease activity"/>
    <property type="evidence" value="ECO:0007669"/>
    <property type="project" value="UniProtKB-UniRule"/>
</dbReference>
<evidence type="ECO:0000256" key="2">
    <source>
        <dbReference type="ARBA" id="ARBA00012417"/>
    </source>
</evidence>
<evidence type="ECO:0000259" key="17">
    <source>
        <dbReference type="SMART" id="SM00474"/>
    </source>
</evidence>
<evidence type="ECO:0000313" key="20">
    <source>
        <dbReference type="EMBL" id="SPD72957.1"/>
    </source>
</evidence>
<name>A0A445MTY6_9BACT</name>
<dbReference type="InterPro" id="IPR036279">
    <property type="entry name" value="5-3_exonuclease_C_sf"/>
</dbReference>
<dbReference type="Gene3D" id="1.10.150.20">
    <property type="entry name" value="5' to 3' exonuclease, C-terminal subdomain"/>
    <property type="match status" value="2"/>
</dbReference>
<keyword evidence="6 16" id="KW-0235">DNA replication</keyword>
<feature type="domain" description="DNA-directed DNA polymerase family A palm" evidence="19">
    <location>
        <begin position="649"/>
        <end position="855"/>
    </location>
</feature>
<dbReference type="PANTHER" id="PTHR10133">
    <property type="entry name" value="DNA POLYMERASE I"/>
    <property type="match status" value="1"/>
</dbReference>
<evidence type="ECO:0000256" key="1">
    <source>
        <dbReference type="ARBA" id="ARBA00007705"/>
    </source>
</evidence>
<dbReference type="GO" id="GO:0006261">
    <property type="term" value="P:DNA-templated DNA replication"/>
    <property type="evidence" value="ECO:0007669"/>
    <property type="project" value="UniProtKB-UniRule"/>
</dbReference>
<dbReference type="FunFam" id="1.10.150.20:FF:000002">
    <property type="entry name" value="DNA polymerase I"/>
    <property type="match status" value="1"/>
</dbReference>
<dbReference type="FunFam" id="1.20.1060.10:FF:000001">
    <property type="entry name" value="DNA polymerase I"/>
    <property type="match status" value="1"/>
</dbReference>
<evidence type="ECO:0000256" key="13">
    <source>
        <dbReference type="ARBA" id="ARBA00023204"/>
    </source>
</evidence>
<evidence type="ECO:0000256" key="15">
    <source>
        <dbReference type="NCBIfam" id="TIGR00593"/>
    </source>
</evidence>
<evidence type="ECO:0000256" key="8">
    <source>
        <dbReference type="ARBA" id="ARBA00022763"/>
    </source>
</evidence>
<keyword evidence="11 16" id="KW-0239">DNA-directed DNA polymerase</keyword>
<dbReference type="EMBL" id="OJIN01000071">
    <property type="protein sequence ID" value="SPD72957.1"/>
    <property type="molecule type" value="Genomic_DNA"/>
</dbReference>
<dbReference type="FunFam" id="3.40.50.1010:FF:000001">
    <property type="entry name" value="DNA polymerase I"/>
    <property type="match status" value="1"/>
</dbReference>
<dbReference type="AlphaFoldDB" id="A0A445MTY6"/>
<evidence type="ECO:0000259" key="19">
    <source>
        <dbReference type="SMART" id="SM00482"/>
    </source>
</evidence>
<gene>
    <name evidence="16 20" type="primary">polA</name>
    <name evidence="20" type="ORF">PITCH_A1620001</name>
</gene>
<dbReference type="PANTHER" id="PTHR10133:SF27">
    <property type="entry name" value="DNA POLYMERASE NU"/>
    <property type="match status" value="1"/>
</dbReference>
<evidence type="ECO:0000256" key="7">
    <source>
        <dbReference type="ARBA" id="ARBA00022722"/>
    </source>
</evidence>
<dbReference type="Gene3D" id="3.30.420.10">
    <property type="entry name" value="Ribonuclease H-like superfamily/Ribonuclease H"/>
    <property type="match status" value="1"/>
</dbReference>
<dbReference type="SMART" id="SM00279">
    <property type="entry name" value="HhH2"/>
    <property type="match status" value="1"/>
</dbReference>
<dbReference type="NCBIfam" id="NF004397">
    <property type="entry name" value="PRK05755.1"/>
    <property type="match status" value="1"/>
</dbReference>
<dbReference type="NCBIfam" id="TIGR00593">
    <property type="entry name" value="pola"/>
    <property type="match status" value="1"/>
</dbReference>
<dbReference type="Pfam" id="PF01367">
    <property type="entry name" value="5_3_exonuc"/>
    <property type="match status" value="1"/>
</dbReference>
<dbReference type="InterPro" id="IPR029060">
    <property type="entry name" value="PIN-like_dom_sf"/>
</dbReference>
<dbReference type="InterPro" id="IPR018320">
    <property type="entry name" value="DNA_polymerase_1"/>
</dbReference>
<dbReference type="InterPro" id="IPR008918">
    <property type="entry name" value="HhH2"/>
</dbReference>
<dbReference type="SUPFAM" id="SSF88723">
    <property type="entry name" value="PIN domain-like"/>
    <property type="match status" value="1"/>
</dbReference>
<dbReference type="Gene3D" id="3.30.70.370">
    <property type="match status" value="1"/>
</dbReference>
<dbReference type="InterPro" id="IPR001098">
    <property type="entry name" value="DNA-dir_DNA_pol_A_palm_dom"/>
</dbReference>
<proteinExistence type="inferred from homology"/>
<reference evidence="20" key="1">
    <citation type="submission" date="2018-01" db="EMBL/GenBank/DDBJ databases">
        <authorList>
            <person name="Regsiter A."/>
            <person name="William W."/>
        </authorList>
    </citation>
    <scope>NUCLEOTIDE SEQUENCE</scope>
    <source>
        <strain evidence="20">TRIP AH-1</strain>
    </source>
</reference>
<keyword evidence="7" id="KW-0540">Nuclease</keyword>
<comment type="function">
    <text evidence="16">In addition to polymerase activity, this DNA polymerase exhibits 3'-5' and 5'-3' exonuclease activity.</text>
</comment>
<protein>
    <recommendedName>
        <fullName evidence="3 15">DNA polymerase I</fullName>
        <ecNumber evidence="2 15">2.7.7.7</ecNumber>
    </recommendedName>
</protein>
<dbReference type="EC" id="2.7.7.7" evidence="2 15"/>
<dbReference type="InterPro" id="IPR020045">
    <property type="entry name" value="DNA_polI_H3TH"/>
</dbReference>
<dbReference type="InterPro" id="IPR002421">
    <property type="entry name" value="5-3_exonuclease"/>
</dbReference>
<dbReference type="Pfam" id="PF00476">
    <property type="entry name" value="DNA_pol_A"/>
    <property type="match status" value="1"/>
</dbReference>
<keyword evidence="5 16" id="KW-0548">Nucleotidyltransferase</keyword>
<organism evidence="20">
    <name type="scientific">uncultured Desulfobacterium sp</name>
    <dbReference type="NCBI Taxonomy" id="201089"/>
    <lineage>
        <taxon>Bacteria</taxon>
        <taxon>Pseudomonadati</taxon>
        <taxon>Thermodesulfobacteriota</taxon>
        <taxon>Desulfobacteria</taxon>
        <taxon>Desulfobacterales</taxon>
        <taxon>Desulfobacteriaceae</taxon>
        <taxon>Desulfobacterium</taxon>
        <taxon>environmental samples</taxon>
    </lineage>
</organism>
<keyword evidence="8 16" id="KW-0227">DNA damage</keyword>
<dbReference type="GO" id="GO:0008409">
    <property type="term" value="F:5'-3' exonuclease activity"/>
    <property type="evidence" value="ECO:0007669"/>
    <property type="project" value="UniProtKB-UniRule"/>
</dbReference>
<evidence type="ECO:0000256" key="16">
    <source>
        <dbReference type="RuleBase" id="RU004460"/>
    </source>
</evidence>
<dbReference type="SMART" id="SM00474">
    <property type="entry name" value="35EXOc"/>
    <property type="match status" value="1"/>
</dbReference>
<feature type="domain" description="5'-3' exonuclease" evidence="18">
    <location>
        <begin position="5"/>
        <end position="261"/>
    </location>
</feature>
<dbReference type="InterPro" id="IPR020046">
    <property type="entry name" value="5-3_exonucl_a-hlix_arch_N"/>
</dbReference>
<sequence length="891" mass="101203">MSQKIRTVYLVDGSSYIHRAYHAIRNLSNSKGFPTNAVFGFTKMVLKLMNDKSPDYLALVFDSKWPTFRHDIYKDYKANRPPMPEDMAVQIPVIKEILEKLSVVTLERPGYEADDIIASFARVFEEKDFKVVVVTGDKDFRQIITPNVSMWDTMKDVVTDYESMKRVYGFDPERFIDVMGLSGDTSDNIPGVPGVGEKTAVELISKYGSFENVFEHLEEISKKKLRENLKNFKDQAELSKRLVTIDRFAPINEDIESLKVGAPMTEELTNIFKELEFKGLWETFAERKESASAYSLCLDVASLNAMIGKIKNAGMVSVDTETTSQDPMQAALVGISFSCIEGEAIYIPLGHSYMGVPTQMGMTETLDVLKVILEDDKILKIGQNIKYDAEVFKRHGVDLKGIHFDTMVASYVINPGLRQHSLDSLALQYLNHKMISYSDVVGKGKANFSEVDVEAACRYSCEDADITLRLMRLLDDRLREDKNESLFFDMEMRLLPVLMDMEMAGIRIAPEIFQDMSSVFAVQLKEMEKQVYDEAGMVFNINSPQQLGYVLFEKLGLPVQKKTTKTKNYSTDVKVLKKLTAYPHKIPGLLLRYRTLSKLKSTYLDALVKMVNPTTGRIHTSFNQTVTATGRLSSSNPNLQNIPVRGEDGREIRKGFIAEKGHYLVSADYSQIELRVFAHYSNDEAFMHAFKEDEDIHTRTAAEIMDVDAAFVTSDMRRIAKAVNFGIIYGMGAKKLSDELGIDLKTARDYISAYYQRYKGVAGFTEQMIAKARKDGFVTTLFNRRRYLPDIVNSNQMIRAEAERMAVNTPIQGTAADLIKKAMINIHRRLNKDGFKTRMLLQVHDELVFEAPDQEVDRVIAMIKQEMEGVYNLMVPLKVDIKKGRNWDEAH</sequence>
<dbReference type="GO" id="GO:0003887">
    <property type="term" value="F:DNA-directed DNA polymerase activity"/>
    <property type="evidence" value="ECO:0007669"/>
    <property type="project" value="UniProtKB-UniRule"/>
</dbReference>
<dbReference type="CDD" id="cd08637">
    <property type="entry name" value="DNA_pol_A_pol_I_C"/>
    <property type="match status" value="1"/>
</dbReference>
<dbReference type="Pfam" id="PF02739">
    <property type="entry name" value="5_3_exonuc_N"/>
    <property type="match status" value="1"/>
</dbReference>
<keyword evidence="4 16" id="KW-0808">Transferase</keyword>
<dbReference type="PRINTS" id="PR00868">
    <property type="entry name" value="DNAPOLI"/>
</dbReference>
<dbReference type="GO" id="GO:0003677">
    <property type="term" value="F:DNA binding"/>
    <property type="evidence" value="ECO:0007669"/>
    <property type="project" value="UniProtKB-UniRule"/>
</dbReference>
<evidence type="ECO:0000256" key="9">
    <source>
        <dbReference type="ARBA" id="ARBA00022801"/>
    </source>
</evidence>
<dbReference type="GO" id="GO:0006302">
    <property type="term" value="P:double-strand break repair"/>
    <property type="evidence" value="ECO:0007669"/>
    <property type="project" value="TreeGrafter"/>
</dbReference>
<dbReference type="SUPFAM" id="SSF56672">
    <property type="entry name" value="DNA/RNA polymerases"/>
    <property type="match status" value="1"/>
</dbReference>
<dbReference type="InterPro" id="IPR043502">
    <property type="entry name" value="DNA/RNA_pol_sf"/>
</dbReference>
<dbReference type="InterPro" id="IPR019760">
    <property type="entry name" value="DNA-dir_DNA_pol_A_CS"/>
</dbReference>
<dbReference type="PROSITE" id="PS00447">
    <property type="entry name" value="DNA_POLYMERASE_A"/>
    <property type="match status" value="1"/>
</dbReference>
<evidence type="ECO:0000259" key="18">
    <source>
        <dbReference type="SMART" id="SM00475"/>
    </source>
</evidence>
<dbReference type="CDD" id="cd06139">
    <property type="entry name" value="DNA_polA_I_Ecoli_like_exo"/>
    <property type="match status" value="1"/>
</dbReference>
<dbReference type="SMART" id="SM00482">
    <property type="entry name" value="POLAc"/>
    <property type="match status" value="1"/>
</dbReference>
<dbReference type="InterPro" id="IPR036397">
    <property type="entry name" value="RNaseH_sf"/>
</dbReference>
<comment type="catalytic activity">
    <reaction evidence="14 16">
        <text>DNA(n) + a 2'-deoxyribonucleoside 5'-triphosphate = DNA(n+1) + diphosphate</text>
        <dbReference type="Rhea" id="RHEA:22508"/>
        <dbReference type="Rhea" id="RHEA-COMP:17339"/>
        <dbReference type="Rhea" id="RHEA-COMP:17340"/>
        <dbReference type="ChEBI" id="CHEBI:33019"/>
        <dbReference type="ChEBI" id="CHEBI:61560"/>
        <dbReference type="ChEBI" id="CHEBI:173112"/>
        <dbReference type="EC" id="2.7.7.7"/>
    </reaction>
</comment>
<dbReference type="SUPFAM" id="SSF53098">
    <property type="entry name" value="Ribonuclease H-like"/>
    <property type="match status" value="1"/>
</dbReference>
<dbReference type="FunFam" id="1.10.150.20:FF:000003">
    <property type="entry name" value="DNA polymerase I"/>
    <property type="match status" value="1"/>
</dbReference>
<evidence type="ECO:0000256" key="6">
    <source>
        <dbReference type="ARBA" id="ARBA00022705"/>
    </source>
</evidence>
<keyword evidence="10 16" id="KW-0269">Exonuclease</keyword>
<dbReference type="InterPro" id="IPR002562">
    <property type="entry name" value="3'-5'_exonuclease_dom"/>
</dbReference>
<dbReference type="Gene3D" id="3.40.50.1010">
    <property type="entry name" value="5'-nuclease"/>
    <property type="match status" value="1"/>
</dbReference>
<keyword evidence="13 16" id="KW-0234">DNA repair</keyword>